<keyword evidence="3" id="KW-1185">Reference proteome</keyword>
<dbReference type="RefSeq" id="WP_062150338.1">
    <property type="nucleotide sequence ID" value="NZ_KQ947988.1"/>
</dbReference>
<dbReference type="Gene3D" id="2.160.10.10">
    <property type="entry name" value="Hexapeptide repeat proteins"/>
    <property type="match status" value="1"/>
</dbReference>
<dbReference type="PANTHER" id="PTHR42883">
    <property type="entry name" value="GLUCOSE-1-PHOSPHATE THYMIDYLTRANSFERASE"/>
    <property type="match status" value="1"/>
</dbReference>
<evidence type="ECO:0000313" key="2">
    <source>
        <dbReference type="EMBL" id="KUM74556.1"/>
    </source>
</evidence>
<dbReference type="Pfam" id="PF00483">
    <property type="entry name" value="NTP_transferase"/>
    <property type="match status" value="1"/>
</dbReference>
<dbReference type="GO" id="GO:0016740">
    <property type="term" value="F:transferase activity"/>
    <property type="evidence" value="ECO:0007669"/>
    <property type="project" value="UniProtKB-KW"/>
</dbReference>
<comment type="caution">
    <text evidence="2">The sequence shown here is derived from an EMBL/GenBank/DDBJ whole genome shotgun (WGS) entry which is preliminary data.</text>
</comment>
<evidence type="ECO:0000259" key="1">
    <source>
        <dbReference type="Pfam" id="PF00483"/>
    </source>
</evidence>
<dbReference type="CDD" id="cd04189">
    <property type="entry name" value="G1P_TT_long"/>
    <property type="match status" value="1"/>
</dbReference>
<dbReference type="STRING" id="146536.AQI70_17055"/>
<evidence type="ECO:0000313" key="3">
    <source>
        <dbReference type="Proteomes" id="UP000054024"/>
    </source>
</evidence>
<dbReference type="EMBL" id="LMWJ01000013">
    <property type="protein sequence ID" value="KUM74556.1"/>
    <property type="molecule type" value="Genomic_DNA"/>
</dbReference>
<dbReference type="Proteomes" id="UP000054024">
    <property type="component" value="Unassembled WGS sequence"/>
</dbReference>
<accession>A0A117P7L4</accession>
<dbReference type="AlphaFoldDB" id="A0A117P7L4"/>
<sequence>MKALILVGGVGSRLRPITHTQAKQLVPVANRTVLSYVLDSIKEAGISEVGIVVGATAAEIQASVGDGAEFGLDVTYIQQDAPRGLADAVLVSRDFLGDDDFVMYLGDNYVVDGIVDFVADFRRDKPAAQVMLARVADPRRFGVAELDENGRVTAVVEKPQDPRSDLAIVGVYAFSSAVHEAVAGIRPSWRNELEITDALQWLADHGHEVGSTVIDRYWKDVASVTDVLEMNRHLLESLETRIDGEVDEASELVGRVVVEAGAKISGSRIVGPAVIGPDTVVQDSYLGPFTSIEGNCRVAHSEIQYSIVLRGASIEGVARVEDSVIGRETEVNAAPRTSTAHRLVLGDHSRVQVGG</sequence>
<dbReference type="InterPro" id="IPR029044">
    <property type="entry name" value="Nucleotide-diphossugar_trans"/>
</dbReference>
<gene>
    <name evidence="2" type="ORF">AQI70_17055</name>
</gene>
<dbReference type="InterPro" id="IPR005908">
    <property type="entry name" value="G1P_thy_trans_l"/>
</dbReference>
<keyword evidence="2" id="KW-0808">Transferase</keyword>
<organism evidence="2 3">
    <name type="scientific">Streptomyces curacoi</name>
    <dbReference type="NCBI Taxonomy" id="146536"/>
    <lineage>
        <taxon>Bacteria</taxon>
        <taxon>Bacillati</taxon>
        <taxon>Actinomycetota</taxon>
        <taxon>Actinomycetes</taxon>
        <taxon>Kitasatosporales</taxon>
        <taxon>Streptomycetaceae</taxon>
        <taxon>Streptomyces</taxon>
    </lineage>
</organism>
<dbReference type="NCBIfam" id="TIGR01208">
    <property type="entry name" value="rmlA_long"/>
    <property type="match status" value="1"/>
</dbReference>
<dbReference type="InterPro" id="IPR005835">
    <property type="entry name" value="NTP_transferase_dom"/>
</dbReference>
<proteinExistence type="predicted"/>
<protein>
    <submittedName>
        <fullName evidence="2">Glucose-1-phosphate thymidylyltransferase</fullName>
    </submittedName>
</protein>
<dbReference type="SUPFAM" id="SSF53448">
    <property type="entry name" value="Nucleotide-diphospho-sugar transferases"/>
    <property type="match status" value="1"/>
</dbReference>
<reference evidence="2 3" key="1">
    <citation type="submission" date="2015-10" db="EMBL/GenBank/DDBJ databases">
        <title>Draft genome sequence of Streptomyces curacoi DSM 40107, type strain for the species Streptomyces curacoi.</title>
        <authorList>
            <person name="Ruckert C."/>
            <person name="Winkler A."/>
            <person name="Kalinowski J."/>
            <person name="Kampfer P."/>
            <person name="Glaeser S."/>
        </authorList>
    </citation>
    <scope>NUCLEOTIDE SEQUENCE [LARGE SCALE GENOMIC DNA]</scope>
    <source>
        <strain evidence="2 3">DSM 40107</strain>
    </source>
</reference>
<dbReference type="PANTHER" id="PTHR42883:SF2">
    <property type="entry name" value="THYMIDYLYLTRANSFERASE"/>
    <property type="match status" value="1"/>
</dbReference>
<feature type="domain" description="Nucleotidyl transferase" evidence="1">
    <location>
        <begin position="2"/>
        <end position="236"/>
    </location>
</feature>
<dbReference type="OrthoDB" id="9803871at2"/>
<dbReference type="Gene3D" id="3.90.550.10">
    <property type="entry name" value="Spore Coat Polysaccharide Biosynthesis Protein SpsA, Chain A"/>
    <property type="match status" value="1"/>
</dbReference>
<name>A0A117P7L4_9ACTN</name>